<dbReference type="EnsemblPlants" id="Kaladp0006s0083.1.v1.1">
    <property type="protein sequence ID" value="Kaladp0006s0083.1.v1.1"/>
    <property type="gene ID" value="Kaladp0006s0083.v1.1"/>
</dbReference>
<dbReference type="AlphaFoldDB" id="A0A7N0RB34"/>
<dbReference type="Gramene" id="Kaladp0006s0083.1.v1.1">
    <property type="protein sequence ID" value="Kaladp0006s0083.1.v1.1"/>
    <property type="gene ID" value="Kaladp0006s0083.v1.1"/>
</dbReference>
<evidence type="ECO:0000313" key="2">
    <source>
        <dbReference type="Proteomes" id="UP000594263"/>
    </source>
</evidence>
<name>A0A7N0RB34_KALFE</name>
<sequence length="644" mass="71546">MTLLCFVLDLRSLSSPLVRDLKLALLQLANYYAVTSSHSDSRSESLSDRIGLCYFVLNRISSSFEFKIAYCPRGSFSLRDFHHAVQNLPVDAFCPYTDESGFLSCCEMNLSSLLNDQLLYSWGEKDVAKKVIVLSSLVIGNIDSMREILMEAAEKCVSVEFLLLEQKYGHLFPLSDNMNNFVKQICDLENCSFNTCLPDMQALCGLSKRWLRDLKDGLGEVIRARFTFKSNLFGPVSSVSCNLSLAAHQIIDDFAPCQTCRCHGRPVNHTLGYMINGSPSCPVTGSTLGVADLIETSVMIGKKTILFLPSFHNCKNHQQASQPIEFEIIERTKLASFSEGVIMGTAYYVTPSAGHDIESSCDDNDKSDLNSQVFQGLCRVLNSLDQGLICSSRCNFETLKETAFNCYYILLPSENGTMLIRRIAGSEEILPIIDFDQSMDPTMATEVEDSIHASLGKMPLKDYNPVLLERGFHQKLNLLVKESLQFGSAASKPKEETSELKVSLSEARTPTTVIDLTIPAEVAPEAGLPLAEDLNENDEQITEWEQLIVNDVPKTYSPVISSKSKFEPSAVPDNRQQDPNTSRILERLEIPKQIKSPTVMISAGSCAKKKPLIPYRQSSCAPSNTSTASQPLKPIFQKLKRKHN</sequence>
<accession>A0A7N0RB34</accession>
<dbReference type="Proteomes" id="UP000594263">
    <property type="component" value="Unplaced"/>
</dbReference>
<protein>
    <submittedName>
        <fullName evidence="1">Uncharacterized protein</fullName>
    </submittedName>
</protein>
<proteinExistence type="predicted"/>
<keyword evidence="2" id="KW-1185">Reference proteome</keyword>
<organism evidence="1 2">
    <name type="scientific">Kalanchoe fedtschenkoi</name>
    <name type="common">Lavender scallops</name>
    <name type="synonym">South American air plant</name>
    <dbReference type="NCBI Taxonomy" id="63787"/>
    <lineage>
        <taxon>Eukaryota</taxon>
        <taxon>Viridiplantae</taxon>
        <taxon>Streptophyta</taxon>
        <taxon>Embryophyta</taxon>
        <taxon>Tracheophyta</taxon>
        <taxon>Spermatophyta</taxon>
        <taxon>Magnoliopsida</taxon>
        <taxon>eudicotyledons</taxon>
        <taxon>Gunneridae</taxon>
        <taxon>Pentapetalae</taxon>
        <taxon>Saxifragales</taxon>
        <taxon>Crassulaceae</taxon>
        <taxon>Kalanchoe</taxon>
    </lineage>
</organism>
<dbReference type="PANTHER" id="PTHR38390:SF2">
    <property type="entry name" value="OS01G0103900 PROTEIN"/>
    <property type="match status" value="1"/>
</dbReference>
<dbReference type="PANTHER" id="PTHR38390">
    <property type="entry name" value="OS01G0103900 PROTEIN"/>
    <property type="match status" value="1"/>
</dbReference>
<dbReference type="OMA" id="LECYYLL"/>
<reference evidence="1" key="1">
    <citation type="submission" date="2021-01" db="UniProtKB">
        <authorList>
            <consortium name="EnsemblPlants"/>
        </authorList>
    </citation>
    <scope>IDENTIFICATION</scope>
</reference>
<evidence type="ECO:0000313" key="1">
    <source>
        <dbReference type="EnsemblPlants" id="Kaladp0006s0083.1.v1.1"/>
    </source>
</evidence>